<proteinExistence type="predicted"/>
<evidence type="ECO:0000259" key="5">
    <source>
        <dbReference type="Pfam" id="PF06803"/>
    </source>
</evidence>
<name>A0A1D8ASW6_9BACT</name>
<evidence type="ECO:0000256" key="1">
    <source>
        <dbReference type="ARBA" id="ARBA00004127"/>
    </source>
</evidence>
<gene>
    <name evidence="6" type="ORF">Verru16b_01058</name>
</gene>
<evidence type="ECO:0000256" key="4">
    <source>
        <dbReference type="ARBA" id="ARBA00023136"/>
    </source>
</evidence>
<evidence type="ECO:0000256" key="2">
    <source>
        <dbReference type="ARBA" id="ARBA00022692"/>
    </source>
</evidence>
<dbReference type="InterPro" id="IPR010652">
    <property type="entry name" value="DUF1232"/>
</dbReference>
<feature type="domain" description="DUF1232" evidence="5">
    <location>
        <begin position="89"/>
        <end position="119"/>
    </location>
</feature>
<keyword evidence="7" id="KW-1185">Reference proteome</keyword>
<dbReference type="OrthoDB" id="197003at2"/>
<dbReference type="GO" id="GO:0012505">
    <property type="term" value="C:endomembrane system"/>
    <property type="evidence" value="ECO:0007669"/>
    <property type="project" value="UniProtKB-SubCell"/>
</dbReference>
<keyword evidence="4" id="KW-0472">Membrane</keyword>
<dbReference type="Pfam" id="PF06803">
    <property type="entry name" value="DUF1232"/>
    <property type="match status" value="1"/>
</dbReference>
<protein>
    <recommendedName>
        <fullName evidence="5">DUF1232 domain-containing protein</fullName>
    </recommendedName>
</protein>
<sequence length="145" mass="16051">MSQPAPSLDHYLSTLGAPGREAPPSVHLERGAACVQPADLARLRRMLPALRSKTARITDSTVLPRRLAILMQFVAESSPAEDSPVLREAAFALFYFLKGYDLIPDTVPEIGLLDDALLVETVFRRHAPELRAHWAARGRVWAENI</sequence>
<keyword evidence="3" id="KW-1133">Transmembrane helix</keyword>
<accession>A0A1D8ASW6</accession>
<keyword evidence="2" id="KW-0812">Transmembrane</keyword>
<reference evidence="6 7" key="1">
    <citation type="submission" date="2016-06" db="EMBL/GenBank/DDBJ databases">
        <title>Three novel species with peptidoglycan cell walls form the new genus Lacunisphaera gen. nov. in the family Opitutaceae of the verrucomicrobial subdivision 4.</title>
        <authorList>
            <person name="Rast P."/>
            <person name="Gloeckner I."/>
            <person name="Jogler M."/>
            <person name="Boedeker C."/>
            <person name="Jeske O."/>
            <person name="Wiegand S."/>
            <person name="Reinhardt R."/>
            <person name="Schumann P."/>
            <person name="Rohde M."/>
            <person name="Spring S."/>
            <person name="Gloeckner F.O."/>
            <person name="Jogler C."/>
        </authorList>
    </citation>
    <scope>NUCLEOTIDE SEQUENCE [LARGE SCALE GENOMIC DNA]</scope>
    <source>
        <strain evidence="6 7">IG16b</strain>
    </source>
</reference>
<dbReference type="AlphaFoldDB" id="A0A1D8ASW6"/>
<organism evidence="6 7">
    <name type="scientific">Lacunisphaera limnophila</name>
    <dbReference type="NCBI Taxonomy" id="1838286"/>
    <lineage>
        <taxon>Bacteria</taxon>
        <taxon>Pseudomonadati</taxon>
        <taxon>Verrucomicrobiota</taxon>
        <taxon>Opitutia</taxon>
        <taxon>Opitutales</taxon>
        <taxon>Opitutaceae</taxon>
        <taxon>Lacunisphaera</taxon>
    </lineage>
</organism>
<dbReference type="Proteomes" id="UP000095228">
    <property type="component" value="Chromosome"/>
</dbReference>
<evidence type="ECO:0000313" key="7">
    <source>
        <dbReference type="Proteomes" id="UP000095228"/>
    </source>
</evidence>
<comment type="subcellular location">
    <subcellularLocation>
        <location evidence="1">Endomembrane system</location>
        <topology evidence="1">Multi-pass membrane protein</topology>
    </subcellularLocation>
</comment>
<dbReference type="STRING" id="1838286.Verru16b_01058"/>
<dbReference type="KEGG" id="obg:Verru16b_01058"/>
<dbReference type="RefSeq" id="WP_157772231.1">
    <property type="nucleotide sequence ID" value="NZ_CP016094.1"/>
</dbReference>
<evidence type="ECO:0000256" key="3">
    <source>
        <dbReference type="ARBA" id="ARBA00022989"/>
    </source>
</evidence>
<evidence type="ECO:0000313" key="6">
    <source>
        <dbReference type="EMBL" id="AOS43997.1"/>
    </source>
</evidence>
<dbReference type="EMBL" id="CP016094">
    <property type="protein sequence ID" value="AOS43997.1"/>
    <property type="molecule type" value="Genomic_DNA"/>
</dbReference>